<reference evidence="9" key="1">
    <citation type="submission" date="2022-04" db="EMBL/GenBank/DDBJ databases">
        <title>Whole genome sequence of Sphaerotilus sp. FB-5.</title>
        <authorList>
            <person name="Takeda M."/>
            <person name="Narihara S."/>
            <person name="Akimoto M."/>
            <person name="Akimoto R."/>
            <person name="Nishiyashiki S."/>
            <person name="Murakami T."/>
        </authorList>
    </citation>
    <scope>NUCLEOTIDE SEQUENCE</scope>
    <source>
        <strain evidence="9">FB-5</strain>
    </source>
</reference>
<evidence type="ECO:0000313" key="9">
    <source>
        <dbReference type="EMBL" id="BDI07726.1"/>
    </source>
</evidence>
<sequence>MRPSLSRLVAIAALLLSNAGWAVVPAPMPASGSTSVSASVSASAAAVAGEVDADRFMALTSELRCLVCQNESLADSHAPLAMDLKREIQARMAAGDSNAQILDFLVQRYGDFVTYRPPVNARTGLLWLGPALLLAIGAVVVWRQTRRTRGGEDSPSRSTS</sequence>
<protein>
    <recommendedName>
        <fullName evidence="7">Cytochrome c-type biogenesis protein</fullName>
    </recommendedName>
</protein>
<keyword evidence="6 7" id="KW-0408">Iron</keyword>
<dbReference type="InterPro" id="IPR005616">
    <property type="entry name" value="CcmH/CycL/Ccl2/NrfF_N"/>
</dbReference>
<keyword evidence="5" id="KW-0201">Cytochrome c-type biogenesis</keyword>
<keyword evidence="10" id="KW-1185">Reference proteome</keyword>
<keyword evidence="7" id="KW-0812">Transmembrane</keyword>
<evidence type="ECO:0000256" key="1">
    <source>
        <dbReference type="ARBA" id="ARBA00010342"/>
    </source>
</evidence>
<evidence type="ECO:0000313" key="10">
    <source>
        <dbReference type="Proteomes" id="UP001057498"/>
    </source>
</evidence>
<name>A0ABN6PRB8_9BURK</name>
<dbReference type="EMBL" id="AP025730">
    <property type="protein sequence ID" value="BDI07726.1"/>
    <property type="molecule type" value="Genomic_DNA"/>
</dbReference>
<dbReference type="CDD" id="cd16378">
    <property type="entry name" value="CcmH_N"/>
    <property type="match status" value="1"/>
</dbReference>
<keyword evidence="3 7" id="KW-0479">Metal-binding</keyword>
<dbReference type="PANTHER" id="PTHR47870:SF1">
    <property type="entry name" value="CYTOCHROME C-TYPE BIOGENESIS PROTEIN CCMH"/>
    <property type="match status" value="1"/>
</dbReference>
<evidence type="ECO:0000259" key="8">
    <source>
        <dbReference type="Pfam" id="PF03918"/>
    </source>
</evidence>
<gene>
    <name evidence="9" type="ORF">CATMQ487_46960</name>
</gene>
<evidence type="ECO:0000256" key="6">
    <source>
        <dbReference type="ARBA" id="ARBA00023004"/>
    </source>
</evidence>
<evidence type="ECO:0000256" key="2">
    <source>
        <dbReference type="ARBA" id="ARBA00022617"/>
    </source>
</evidence>
<dbReference type="Proteomes" id="UP001057498">
    <property type="component" value="Chromosome"/>
</dbReference>
<accession>A0ABN6PRB8</accession>
<feature type="signal peptide" evidence="7">
    <location>
        <begin position="1"/>
        <end position="22"/>
    </location>
</feature>
<feature type="domain" description="CcmH/CycL/Ccl2/NrfF N-terminal" evidence="8">
    <location>
        <begin position="40"/>
        <end position="153"/>
    </location>
</feature>
<evidence type="ECO:0000256" key="5">
    <source>
        <dbReference type="ARBA" id="ARBA00022748"/>
    </source>
</evidence>
<organism evidence="9 10">
    <name type="scientific">Sphaerotilus microaerophilus</name>
    <dbReference type="NCBI Taxonomy" id="2914710"/>
    <lineage>
        <taxon>Bacteria</taxon>
        <taxon>Pseudomonadati</taxon>
        <taxon>Pseudomonadota</taxon>
        <taxon>Betaproteobacteria</taxon>
        <taxon>Burkholderiales</taxon>
        <taxon>Sphaerotilaceae</taxon>
        <taxon>Sphaerotilus</taxon>
    </lineage>
</organism>
<feature type="chain" id="PRO_5044972263" description="Cytochrome c-type biogenesis protein" evidence="7">
    <location>
        <begin position="23"/>
        <end position="160"/>
    </location>
</feature>
<dbReference type="InterPro" id="IPR038297">
    <property type="entry name" value="CcmH/CycL/NrfF/Ccl2_sf"/>
</dbReference>
<comment type="similarity">
    <text evidence="1 7">Belongs to the CcmH/CycL/Ccl2/NrfF family.</text>
</comment>
<evidence type="ECO:0000256" key="7">
    <source>
        <dbReference type="RuleBase" id="RU364112"/>
    </source>
</evidence>
<comment type="function">
    <text evidence="7">Possible subunit of a heme lyase.</text>
</comment>
<keyword evidence="7" id="KW-1133">Transmembrane helix</keyword>
<keyword evidence="4 7" id="KW-0732">Signal</keyword>
<evidence type="ECO:0000256" key="3">
    <source>
        <dbReference type="ARBA" id="ARBA00022723"/>
    </source>
</evidence>
<dbReference type="Gene3D" id="1.10.8.640">
    <property type="entry name" value="Cytochrome C biogenesis protein"/>
    <property type="match status" value="1"/>
</dbReference>
<keyword evidence="2 7" id="KW-0349">Heme</keyword>
<evidence type="ECO:0000256" key="4">
    <source>
        <dbReference type="ARBA" id="ARBA00022729"/>
    </source>
</evidence>
<dbReference type="PANTHER" id="PTHR47870">
    <property type="entry name" value="CYTOCHROME C-TYPE BIOGENESIS PROTEIN CCMH"/>
    <property type="match status" value="1"/>
</dbReference>
<dbReference type="Pfam" id="PF03918">
    <property type="entry name" value="CcmH"/>
    <property type="match status" value="1"/>
</dbReference>
<dbReference type="RefSeq" id="WP_251970893.1">
    <property type="nucleotide sequence ID" value="NZ_AP025730.1"/>
</dbReference>
<feature type="transmembrane region" description="Helical" evidence="7">
    <location>
        <begin position="124"/>
        <end position="142"/>
    </location>
</feature>
<keyword evidence="7" id="KW-0472">Membrane</keyword>
<proteinExistence type="inferred from homology"/>
<dbReference type="InterPro" id="IPR051263">
    <property type="entry name" value="C-type_cytochrome_biogenesis"/>
</dbReference>